<dbReference type="Proteomes" id="UP000177583">
    <property type="component" value="Unassembled WGS sequence"/>
</dbReference>
<dbReference type="EMBL" id="MFNF01000042">
    <property type="protein sequence ID" value="OGH00803.1"/>
    <property type="molecule type" value="Genomic_DNA"/>
</dbReference>
<dbReference type="Gene3D" id="3.30.70.20">
    <property type="match status" value="2"/>
</dbReference>
<dbReference type="GO" id="GO:0051539">
    <property type="term" value="F:4 iron, 4 sulfur cluster binding"/>
    <property type="evidence" value="ECO:0007669"/>
    <property type="project" value="UniProtKB-KW"/>
</dbReference>
<dbReference type="PANTHER" id="PTHR43177:SF3">
    <property type="entry name" value="PROTEIN NRFC HOMOLOG"/>
    <property type="match status" value="1"/>
</dbReference>
<dbReference type="Pfam" id="PF13247">
    <property type="entry name" value="Fer4_11"/>
    <property type="match status" value="2"/>
</dbReference>
<evidence type="ECO:0000256" key="3">
    <source>
        <dbReference type="ARBA" id="ARBA00023004"/>
    </source>
</evidence>
<organism evidence="6 7">
    <name type="scientific">Candidatus Lambdaproteobacteria bacterium RIFOXYD2_FULL_56_26</name>
    <dbReference type="NCBI Taxonomy" id="1817773"/>
    <lineage>
        <taxon>Bacteria</taxon>
        <taxon>Pseudomonadati</taxon>
        <taxon>Pseudomonadota</taxon>
        <taxon>Candidatus Lambdaproteobacteria</taxon>
    </lineage>
</organism>
<comment type="caution">
    <text evidence="6">The sequence shown here is derived from an EMBL/GenBank/DDBJ whole genome shotgun (WGS) entry which is preliminary data.</text>
</comment>
<dbReference type="SUPFAM" id="SSF54862">
    <property type="entry name" value="4Fe-4S ferredoxins"/>
    <property type="match status" value="1"/>
</dbReference>
<dbReference type="InterPro" id="IPR050954">
    <property type="entry name" value="ET_IronSulfur_Cluster-Binding"/>
</dbReference>
<feature type="domain" description="4Fe-4S ferredoxin-type" evidence="5">
    <location>
        <begin position="193"/>
        <end position="222"/>
    </location>
</feature>
<evidence type="ECO:0000313" key="7">
    <source>
        <dbReference type="Proteomes" id="UP000177583"/>
    </source>
</evidence>
<evidence type="ECO:0000313" key="6">
    <source>
        <dbReference type="EMBL" id="OGH00803.1"/>
    </source>
</evidence>
<protein>
    <recommendedName>
        <fullName evidence="5">4Fe-4S ferredoxin-type domain-containing protein</fullName>
    </recommendedName>
</protein>
<dbReference type="PROSITE" id="PS51379">
    <property type="entry name" value="4FE4S_FER_2"/>
    <property type="match status" value="1"/>
</dbReference>
<dbReference type="GO" id="GO:0046872">
    <property type="term" value="F:metal ion binding"/>
    <property type="evidence" value="ECO:0007669"/>
    <property type="project" value="UniProtKB-KW"/>
</dbReference>
<accession>A0A1F6GRM4</accession>
<keyword evidence="1" id="KW-0004">4Fe-4S</keyword>
<proteinExistence type="predicted"/>
<name>A0A1F6GRM4_9PROT</name>
<keyword evidence="3" id="KW-0408">Iron</keyword>
<sequence>MKFFRQSPDQKRRAALKTLGLGAAVGAGALASSANPLPSIEVPSASFEDNWHEFFQQHYQRMSPEEITEALARLERKYKAKYDVDVHVGNAPPLEGVVFGYALNVSKCQGYRECVKGCTTENNQTKDPDLEYIRVLEMEKGSMNLEHGDPYYGEEEPVPKPGKFYLPIQCHHCENPPCVKACPVKATWKEPDGIVVVDYNWCIGCRMCANACPYWARKFNWHEPKLPVEAINPQTHYLGNRPRFRGVMEKCTFCIQRTREGKMPACQEACPTGARVFGNLLDPHSEIRFVLENKNVFRLKEELNTEPKFWYYSD</sequence>
<keyword evidence="2" id="KW-0479">Metal-binding</keyword>
<evidence type="ECO:0000256" key="2">
    <source>
        <dbReference type="ARBA" id="ARBA00022723"/>
    </source>
</evidence>
<dbReference type="PANTHER" id="PTHR43177">
    <property type="entry name" value="PROTEIN NRFC"/>
    <property type="match status" value="1"/>
</dbReference>
<keyword evidence="4" id="KW-0411">Iron-sulfur</keyword>
<evidence type="ECO:0000256" key="4">
    <source>
        <dbReference type="ARBA" id="ARBA00023014"/>
    </source>
</evidence>
<evidence type="ECO:0000256" key="1">
    <source>
        <dbReference type="ARBA" id="ARBA00022485"/>
    </source>
</evidence>
<reference evidence="6 7" key="1">
    <citation type="journal article" date="2016" name="Nat. Commun.">
        <title>Thousands of microbial genomes shed light on interconnected biogeochemical processes in an aquifer system.</title>
        <authorList>
            <person name="Anantharaman K."/>
            <person name="Brown C.T."/>
            <person name="Hug L.A."/>
            <person name="Sharon I."/>
            <person name="Castelle C.J."/>
            <person name="Probst A.J."/>
            <person name="Thomas B.C."/>
            <person name="Singh A."/>
            <person name="Wilkins M.J."/>
            <person name="Karaoz U."/>
            <person name="Brodie E.L."/>
            <person name="Williams K.H."/>
            <person name="Hubbard S.S."/>
            <person name="Banfield J.F."/>
        </authorList>
    </citation>
    <scope>NUCLEOTIDE SEQUENCE [LARGE SCALE GENOMIC DNA]</scope>
</reference>
<dbReference type="AlphaFoldDB" id="A0A1F6GRM4"/>
<gene>
    <name evidence="6" type="ORF">A2557_03775</name>
</gene>
<dbReference type="PROSITE" id="PS00198">
    <property type="entry name" value="4FE4S_FER_1"/>
    <property type="match status" value="1"/>
</dbReference>
<evidence type="ECO:0000259" key="5">
    <source>
        <dbReference type="PROSITE" id="PS51379"/>
    </source>
</evidence>
<dbReference type="InterPro" id="IPR017900">
    <property type="entry name" value="4Fe4S_Fe_S_CS"/>
</dbReference>
<dbReference type="InterPro" id="IPR017896">
    <property type="entry name" value="4Fe4S_Fe-S-bd"/>
</dbReference>
<dbReference type="CDD" id="cd10551">
    <property type="entry name" value="PsrB"/>
    <property type="match status" value="1"/>
</dbReference>